<feature type="compositionally biased region" description="Low complexity" evidence="3">
    <location>
        <begin position="252"/>
        <end position="269"/>
    </location>
</feature>
<dbReference type="InterPro" id="IPR036860">
    <property type="entry name" value="SH2_dom_sf"/>
</dbReference>
<accession>A0AA47NWN9</accession>
<evidence type="ECO:0000256" key="1">
    <source>
        <dbReference type="ARBA" id="ARBA00022999"/>
    </source>
</evidence>
<keyword evidence="6" id="KW-1185">Reference proteome</keyword>
<keyword evidence="1 2" id="KW-0727">SH2 domain</keyword>
<feature type="compositionally biased region" description="Polar residues" evidence="3">
    <location>
        <begin position="275"/>
        <end position="284"/>
    </location>
</feature>
<organism evidence="5 6">
    <name type="scientific">Merluccius polli</name>
    <name type="common">Benguela hake</name>
    <name type="synonym">Merluccius cadenati</name>
    <dbReference type="NCBI Taxonomy" id="89951"/>
    <lineage>
        <taxon>Eukaryota</taxon>
        <taxon>Metazoa</taxon>
        <taxon>Chordata</taxon>
        <taxon>Craniata</taxon>
        <taxon>Vertebrata</taxon>
        <taxon>Euteleostomi</taxon>
        <taxon>Actinopterygii</taxon>
        <taxon>Neopterygii</taxon>
        <taxon>Teleostei</taxon>
        <taxon>Neoteleostei</taxon>
        <taxon>Acanthomorphata</taxon>
        <taxon>Zeiogadaria</taxon>
        <taxon>Gadariae</taxon>
        <taxon>Gadiformes</taxon>
        <taxon>Gadoidei</taxon>
        <taxon>Merlucciidae</taxon>
        <taxon>Merluccius</taxon>
    </lineage>
</organism>
<evidence type="ECO:0000259" key="4">
    <source>
        <dbReference type="PROSITE" id="PS50001"/>
    </source>
</evidence>
<feature type="region of interest" description="Disordered" evidence="3">
    <location>
        <begin position="1"/>
        <end position="34"/>
    </location>
</feature>
<dbReference type="GO" id="GO:0005737">
    <property type="term" value="C:cytoplasm"/>
    <property type="evidence" value="ECO:0007669"/>
    <property type="project" value="TreeGrafter"/>
</dbReference>
<dbReference type="EMBL" id="JAOPHQ010004271">
    <property type="protein sequence ID" value="KAK0140075.1"/>
    <property type="molecule type" value="Genomic_DNA"/>
</dbReference>
<dbReference type="AlphaFoldDB" id="A0AA47NWN9"/>
<protein>
    <submittedName>
        <fullName evidence="5">SH2 domain-containing protein 7</fullName>
    </submittedName>
</protein>
<dbReference type="PROSITE" id="PS50001">
    <property type="entry name" value="SH2"/>
    <property type="match status" value="1"/>
</dbReference>
<dbReference type="SMART" id="SM00252">
    <property type="entry name" value="SH2"/>
    <property type="match status" value="1"/>
</dbReference>
<gene>
    <name evidence="5" type="primary">SH2D7_1</name>
    <name evidence="5" type="ORF">N1851_023006</name>
</gene>
<name>A0AA47NWN9_MERPO</name>
<evidence type="ECO:0000313" key="6">
    <source>
        <dbReference type="Proteomes" id="UP001174136"/>
    </source>
</evidence>
<reference evidence="5" key="1">
    <citation type="journal article" date="2023" name="Front. Mar. Sci.">
        <title>A new Merluccius polli reference genome to investigate the effects of global change in West African waters.</title>
        <authorList>
            <person name="Mateo J.L."/>
            <person name="Blanco-Fernandez C."/>
            <person name="Garcia-Vazquez E."/>
            <person name="Machado-Schiaffino G."/>
        </authorList>
    </citation>
    <scope>NUCLEOTIDE SEQUENCE</scope>
    <source>
        <strain evidence="5">C29</strain>
        <tissue evidence="5">Fin</tissue>
    </source>
</reference>
<feature type="compositionally biased region" description="Low complexity" evidence="3">
    <location>
        <begin position="207"/>
        <end position="216"/>
    </location>
</feature>
<dbReference type="Gene3D" id="3.30.505.10">
    <property type="entry name" value="SH2 domain"/>
    <property type="match status" value="1"/>
</dbReference>
<evidence type="ECO:0000256" key="2">
    <source>
        <dbReference type="PROSITE-ProRule" id="PRU00191"/>
    </source>
</evidence>
<comment type="caution">
    <text evidence="5">The sequence shown here is derived from an EMBL/GenBank/DDBJ whole genome shotgun (WGS) entry which is preliminary data.</text>
</comment>
<evidence type="ECO:0000256" key="3">
    <source>
        <dbReference type="SAM" id="MobiDB-lite"/>
    </source>
</evidence>
<feature type="region of interest" description="Disordered" evidence="3">
    <location>
        <begin position="207"/>
        <end position="318"/>
    </location>
</feature>
<dbReference type="SUPFAM" id="SSF55550">
    <property type="entry name" value="SH2 domain"/>
    <property type="match status" value="1"/>
</dbReference>
<proteinExistence type="predicted"/>
<dbReference type="PANTHER" id="PTHR14388">
    <property type="entry name" value="T CELL-SPECIFIC ADAPTER PROTEIN TSAD"/>
    <property type="match status" value="1"/>
</dbReference>
<dbReference type="Pfam" id="PF00017">
    <property type="entry name" value="SH2"/>
    <property type="match status" value="1"/>
</dbReference>
<dbReference type="PRINTS" id="PR00401">
    <property type="entry name" value="SH2DOMAIN"/>
</dbReference>
<dbReference type="Proteomes" id="UP001174136">
    <property type="component" value="Unassembled WGS sequence"/>
</dbReference>
<dbReference type="InterPro" id="IPR000980">
    <property type="entry name" value="SH2"/>
</dbReference>
<feature type="domain" description="SH2" evidence="4">
    <location>
        <begin position="63"/>
        <end position="139"/>
    </location>
</feature>
<evidence type="ECO:0000313" key="5">
    <source>
        <dbReference type="EMBL" id="KAK0140075.1"/>
    </source>
</evidence>
<dbReference type="PANTHER" id="PTHR14388:SF6">
    <property type="entry name" value="SH2 DOMAIN-CONTAINING PROTEIN 7"/>
    <property type="match status" value="1"/>
</dbReference>
<sequence>MGDVCPAPGASQSPGERARMERSLGADGQTEESEGGLRELVLRWFTETQETKLMLHNGNFPTWFRGFTARKDAEDLLRDKTMGCFLIRLSEKIRGYILSYKGQDRCRHFVINQNDAGLFVLEGDCQSHHSLTELIAYYKFSPIQPFGEYLTSCCSESNPSELYDVVRFETQEKSGVSVQVLKTLWDHMSDSCSQNNVVKMNQKPQQQNILPNLQLPTLPPKTKNRKLTGTVSVDPVSLSQEAPPLPKRLSPLSHSLSQTLTNTSSNYTTDRSYNDDLTPNTNREYSGRSPVENRSTSLQRLDRDTGEETPILTPLTSNSPVPLKKVTCLTYSLHSPGMQPHDLIDHQTDHHDVLRPNPLYQASEELDESPAQDKDNLYTEVSERHSLPTPCSDDNPYELIEASQMNHYEKLEDMKSKNSKSTIMGKTNIKWPKFLPEYKKK</sequence>